<comment type="caution">
    <text evidence="1">The sequence shown here is derived from an EMBL/GenBank/DDBJ whole genome shotgun (WGS) entry which is preliminary data.</text>
</comment>
<dbReference type="AlphaFoldDB" id="A0A2M8DMS3"/>
<reference evidence="2" key="1">
    <citation type="submission" date="2017-09" db="EMBL/GenBank/DDBJ databases">
        <title>Depth-based differentiation of microbial function through sediment-hosted aquifers and enrichment of novel symbionts in the deep terrestrial subsurface.</title>
        <authorList>
            <person name="Probst A.J."/>
            <person name="Ladd B."/>
            <person name="Jarett J.K."/>
            <person name="Geller-Mcgrath D.E."/>
            <person name="Sieber C.M.K."/>
            <person name="Emerson J.B."/>
            <person name="Anantharaman K."/>
            <person name="Thomas B.C."/>
            <person name="Malmstrom R."/>
            <person name="Stieglmeier M."/>
            <person name="Klingl A."/>
            <person name="Woyke T."/>
            <person name="Ryan C.M."/>
            <person name="Banfield J.F."/>
        </authorList>
    </citation>
    <scope>NUCLEOTIDE SEQUENCE [LARGE SCALE GENOMIC DNA]</scope>
</reference>
<dbReference type="Proteomes" id="UP000228875">
    <property type="component" value="Unassembled WGS sequence"/>
</dbReference>
<evidence type="ECO:0000313" key="1">
    <source>
        <dbReference type="EMBL" id="PJB99429.1"/>
    </source>
</evidence>
<accession>A0A2M8DMS3</accession>
<sequence>MGKGRKKFVAPNYLSMLVGSSVSQMEKTDFPKELIIRWPLTHEQQLNEFISDLLRKDFENFHLMHVEKPWEAAVYVRLVIRDAQTLRKLLPVLMGVPTEFLRSRR</sequence>
<gene>
    <name evidence="1" type="ORF">CO077_01810</name>
</gene>
<name>A0A2M8DMS3_9BACT</name>
<evidence type="ECO:0000313" key="2">
    <source>
        <dbReference type="Proteomes" id="UP000228875"/>
    </source>
</evidence>
<proteinExistence type="predicted"/>
<organism evidence="1 2">
    <name type="scientific">Candidatus Nealsonbacteria bacterium CG_4_9_14_0_8_um_filter_35_12</name>
    <dbReference type="NCBI Taxonomy" id="1974692"/>
    <lineage>
        <taxon>Bacteria</taxon>
        <taxon>Candidatus Nealsoniibacteriota</taxon>
    </lineage>
</organism>
<protein>
    <submittedName>
        <fullName evidence="1">Uncharacterized protein</fullName>
    </submittedName>
</protein>
<dbReference type="EMBL" id="PFTB01000043">
    <property type="protein sequence ID" value="PJB99429.1"/>
    <property type="molecule type" value="Genomic_DNA"/>
</dbReference>